<gene>
    <name evidence="1" type="ORF">Tci_927696</name>
</gene>
<name>A0A699X7Q3_TANCI</name>
<protein>
    <submittedName>
        <fullName evidence="1">Uncharacterized protein</fullName>
    </submittedName>
</protein>
<feature type="non-terminal residue" evidence="1">
    <location>
        <position position="65"/>
    </location>
</feature>
<organism evidence="1">
    <name type="scientific">Tanacetum cinerariifolium</name>
    <name type="common">Dalmatian daisy</name>
    <name type="synonym">Chrysanthemum cinerariifolium</name>
    <dbReference type="NCBI Taxonomy" id="118510"/>
    <lineage>
        <taxon>Eukaryota</taxon>
        <taxon>Viridiplantae</taxon>
        <taxon>Streptophyta</taxon>
        <taxon>Embryophyta</taxon>
        <taxon>Tracheophyta</taxon>
        <taxon>Spermatophyta</taxon>
        <taxon>Magnoliopsida</taxon>
        <taxon>eudicotyledons</taxon>
        <taxon>Gunneridae</taxon>
        <taxon>Pentapetalae</taxon>
        <taxon>asterids</taxon>
        <taxon>campanulids</taxon>
        <taxon>Asterales</taxon>
        <taxon>Asteraceae</taxon>
        <taxon>Asteroideae</taxon>
        <taxon>Anthemideae</taxon>
        <taxon>Anthemidinae</taxon>
        <taxon>Tanacetum</taxon>
    </lineage>
</organism>
<proteinExistence type="predicted"/>
<comment type="caution">
    <text evidence="1">The sequence shown here is derived from an EMBL/GenBank/DDBJ whole genome shotgun (WGS) entry which is preliminary data.</text>
</comment>
<reference evidence="1" key="1">
    <citation type="journal article" date="2019" name="Sci. Rep.">
        <title>Draft genome of Tanacetum cinerariifolium, the natural source of mosquito coil.</title>
        <authorList>
            <person name="Yamashiro T."/>
            <person name="Shiraishi A."/>
            <person name="Satake H."/>
            <person name="Nakayama K."/>
        </authorList>
    </citation>
    <scope>NUCLEOTIDE SEQUENCE</scope>
</reference>
<evidence type="ECO:0000313" key="1">
    <source>
        <dbReference type="EMBL" id="GFD55727.1"/>
    </source>
</evidence>
<dbReference type="EMBL" id="BKCJ011820963">
    <property type="protein sequence ID" value="GFD55727.1"/>
    <property type="molecule type" value="Genomic_DNA"/>
</dbReference>
<sequence length="65" mass="7463">MQPPQVAQREGRLYLQDTRLACSIWRSWRELALKPSLSVIACRPSARSSARFGDSQGRIRASWLF</sequence>
<accession>A0A699X7Q3</accession>
<dbReference type="AlphaFoldDB" id="A0A699X7Q3"/>